<proteinExistence type="predicted"/>
<protein>
    <submittedName>
        <fullName evidence="1">Uncharacterized protein</fullName>
    </submittedName>
</protein>
<organism evidence="1">
    <name type="scientific">Timema cristinae</name>
    <name type="common">Walking stick</name>
    <dbReference type="NCBI Taxonomy" id="61476"/>
    <lineage>
        <taxon>Eukaryota</taxon>
        <taxon>Metazoa</taxon>
        <taxon>Ecdysozoa</taxon>
        <taxon>Arthropoda</taxon>
        <taxon>Hexapoda</taxon>
        <taxon>Insecta</taxon>
        <taxon>Pterygota</taxon>
        <taxon>Neoptera</taxon>
        <taxon>Polyneoptera</taxon>
        <taxon>Phasmatodea</taxon>
        <taxon>Timematodea</taxon>
        <taxon>Timematoidea</taxon>
        <taxon>Timematidae</taxon>
        <taxon>Timema</taxon>
    </lineage>
</organism>
<sequence length="81" mass="8585">MLANVSDKQRGLAGVRTSLITPIFAQHTSLMEQPVHTEQIALRTRLEKTSSGHSKKEAKKIAAASLLSLVVSSAVGSSKVS</sequence>
<dbReference type="SUPFAM" id="SSF54768">
    <property type="entry name" value="dsRNA-binding domain-like"/>
    <property type="match status" value="1"/>
</dbReference>
<gene>
    <name evidence="1" type="ORF">TCEB3V08_LOCUS13205</name>
</gene>
<reference evidence="1" key="1">
    <citation type="submission" date="2020-11" db="EMBL/GenBank/DDBJ databases">
        <authorList>
            <person name="Tran Van P."/>
        </authorList>
    </citation>
    <scope>NUCLEOTIDE SEQUENCE</scope>
</reference>
<name>A0A7R9DNL5_TIMCR</name>
<dbReference type="AlphaFoldDB" id="A0A7R9DNL5"/>
<accession>A0A7R9DNL5</accession>
<dbReference type="EMBL" id="OC334617">
    <property type="protein sequence ID" value="CAD7418137.1"/>
    <property type="molecule type" value="Genomic_DNA"/>
</dbReference>
<evidence type="ECO:0000313" key="1">
    <source>
        <dbReference type="EMBL" id="CAD7418137.1"/>
    </source>
</evidence>